<dbReference type="GeneID" id="60871664"/>
<evidence type="ECO:0000313" key="1">
    <source>
        <dbReference type="EMBL" id="NME48777.1"/>
    </source>
</evidence>
<accession>A0A0J0B5F7</accession>
<dbReference type="EMBL" id="JABAFV010000001">
    <property type="protein sequence ID" value="NME48777.1"/>
    <property type="molecule type" value="Genomic_DNA"/>
</dbReference>
<comment type="caution">
    <text evidence="1">The sequence shown here is derived from an EMBL/GenBank/DDBJ whole genome shotgun (WGS) entry which is preliminary data.</text>
</comment>
<reference evidence="1 2" key="1">
    <citation type="submission" date="2020-04" db="EMBL/GenBank/DDBJ databases">
        <authorList>
            <person name="Hitch T.C.A."/>
            <person name="Wylensek D."/>
            <person name="Clavel T."/>
        </authorList>
    </citation>
    <scope>NUCLEOTIDE SEQUENCE [LARGE SCALE GENOMIC DNA]</scope>
    <source>
        <strain evidence="1 2">WCA-380-WT-3C</strain>
    </source>
</reference>
<protein>
    <submittedName>
        <fullName evidence="1">Uncharacterized protein</fullName>
    </submittedName>
</protein>
<dbReference type="AlphaFoldDB" id="A0A0J0B5F7"/>
<name>A0A0J0B5F7_9ENTE</name>
<sequence>MPTSQEQQPSFGEVKASASKNIGQLLQDLQSFEHAIETENVAEIYRIYQGKLHKELKETSNQNHEIDNLLARKLHDALLARFEYLQFVKKISPTLLQYRIGQYYHQRPTIMVDVSVPKIYIEPTVLNEWRNFNETDQSQLKEIEQKINQLDVQNLTLQSEVEELEKKLLPINKQIQLMSQQKTIFNRVKNEEEYLQLLNTKKQLEADIQKLNAQKDDDTTLNRRKEAYQQDYFNIQLHRALITKELRLVQKYATSLDHLEAELMQFITDYLLPREEVQANDKGF</sequence>
<organism evidence="1 2">
    <name type="scientific">Enterococcus cecorum</name>
    <dbReference type="NCBI Taxonomy" id="44008"/>
    <lineage>
        <taxon>Bacteria</taxon>
        <taxon>Bacillati</taxon>
        <taxon>Bacillota</taxon>
        <taxon>Bacilli</taxon>
        <taxon>Lactobacillales</taxon>
        <taxon>Enterococcaceae</taxon>
        <taxon>Enterococcus</taxon>
    </lineage>
</organism>
<gene>
    <name evidence="1" type="ORF">HF857_00620</name>
</gene>
<evidence type="ECO:0000313" key="2">
    <source>
        <dbReference type="Proteomes" id="UP000588071"/>
    </source>
</evidence>
<proteinExistence type="predicted"/>
<dbReference type="RefSeq" id="WP_016252160.1">
    <property type="nucleotide sequence ID" value="NZ_CP010059.1"/>
</dbReference>
<dbReference type="Proteomes" id="UP000588071">
    <property type="component" value="Unassembled WGS sequence"/>
</dbReference>